<evidence type="ECO:0000256" key="4">
    <source>
        <dbReference type="ARBA" id="ARBA00022642"/>
    </source>
</evidence>
<dbReference type="InterPro" id="IPR005248">
    <property type="entry name" value="NadD/NMNAT"/>
</dbReference>
<dbReference type="InterPro" id="IPR004821">
    <property type="entry name" value="Cyt_trans-like"/>
</dbReference>
<evidence type="ECO:0000256" key="5">
    <source>
        <dbReference type="ARBA" id="ARBA00022679"/>
    </source>
</evidence>
<comment type="function">
    <text evidence="1 11">Catalyzes the reversible adenylation of nicotinate mononucleotide (NaMN) to nicotinic acid adenine dinucleotide (NaAD).</text>
</comment>
<comment type="catalytic activity">
    <reaction evidence="10 11">
        <text>nicotinate beta-D-ribonucleotide + ATP + H(+) = deamido-NAD(+) + diphosphate</text>
        <dbReference type="Rhea" id="RHEA:22860"/>
        <dbReference type="ChEBI" id="CHEBI:15378"/>
        <dbReference type="ChEBI" id="CHEBI:30616"/>
        <dbReference type="ChEBI" id="CHEBI:33019"/>
        <dbReference type="ChEBI" id="CHEBI:57502"/>
        <dbReference type="ChEBI" id="CHEBI:58437"/>
        <dbReference type="EC" id="2.7.7.18"/>
    </reaction>
</comment>
<feature type="domain" description="Cytidyltransferase-like" evidence="12">
    <location>
        <begin position="9"/>
        <end position="178"/>
    </location>
</feature>
<dbReference type="SUPFAM" id="SSF52374">
    <property type="entry name" value="Nucleotidylyl transferase"/>
    <property type="match status" value="1"/>
</dbReference>
<dbReference type="Gene3D" id="3.40.50.620">
    <property type="entry name" value="HUPs"/>
    <property type="match status" value="1"/>
</dbReference>
<evidence type="ECO:0000256" key="7">
    <source>
        <dbReference type="ARBA" id="ARBA00022741"/>
    </source>
</evidence>
<dbReference type="NCBIfam" id="NF000840">
    <property type="entry name" value="PRK00071.1-3"/>
    <property type="match status" value="1"/>
</dbReference>
<dbReference type="UniPathway" id="UPA00253">
    <property type="reaction ID" value="UER00332"/>
</dbReference>
<keyword evidence="5 11" id="KW-0808">Transferase</keyword>
<dbReference type="CDD" id="cd02165">
    <property type="entry name" value="NMNAT"/>
    <property type="match status" value="1"/>
</dbReference>
<evidence type="ECO:0000256" key="8">
    <source>
        <dbReference type="ARBA" id="ARBA00022840"/>
    </source>
</evidence>
<dbReference type="HOGENOM" id="CLU_069765_1_1_9"/>
<comment type="similarity">
    <text evidence="3 11">Belongs to the NadD family.</text>
</comment>
<keyword evidence="8 11" id="KW-0067">ATP-binding</keyword>
<dbReference type="EMBL" id="CP009170">
    <property type="protein sequence ID" value="AIS52110.1"/>
    <property type="molecule type" value="Genomic_DNA"/>
</dbReference>
<sequence length="211" mass="24213">MERELKLGIMGGTFDPIHYGHLVTAEAVRFEFGLDKVIFVPAGNPPHKIKRKVTDKKHRYLMTILATITNPFFEVSTIEIDSEGYTYTIDTIKEFKKIYGEKTQLYFITGADAVLEILNWKSADELLKLCHFVAATRPGIEGNRIDEELNKIKEIYGKIIYKVTVPSLAISSTDIRKRVAEGRPIKYLLPESVERYIQKYGLYKEDDNYGL</sequence>
<keyword evidence="14" id="KW-1185">Reference proteome</keyword>
<evidence type="ECO:0000256" key="11">
    <source>
        <dbReference type="HAMAP-Rule" id="MF_00244"/>
    </source>
</evidence>
<comment type="pathway">
    <text evidence="2 11">Cofactor biosynthesis; NAD(+) biosynthesis; deamido-NAD(+) from nicotinate D-ribonucleotide: step 1/1.</text>
</comment>
<gene>
    <name evidence="11 13" type="primary">nadD</name>
    <name evidence="13" type="ORF">TKV_c09310</name>
</gene>
<evidence type="ECO:0000256" key="10">
    <source>
        <dbReference type="ARBA" id="ARBA00048721"/>
    </source>
</evidence>
<dbReference type="PANTHER" id="PTHR39321">
    <property type="entry name" value="NICOTINATE-NUCLEOTIDE ADENYLYLTRANSFERASE-RELATED"/>
    <property type="match status" value="1"/>
</dbReference>
<organism evidence="13 14">
    <name type="scientific">Thermoanaerobacter kivui</name>
    <name type="common">Acetogenium kivui</name>
    <dbReference type="NCBI Taxonomy" id="2325"/>
    <lineage>
        <taxon>Bacteria</taxon>
        <taxon>Bacillati</taxon>
        <taxon>Bacillota</taxon>
        <taxon>Clostridia</taxon>
        <taxon>Thermoanaerobacterales</taxon>
        <taxon>Thermoanaerobacteraceae</taxon>
        <taxon>Thermoanaerobacter</taxon>
    </lineage>
</organism>
<reference evidence="14" key="1">
    <citation type="journal article" date="2015" name="Genome Announc.">
        <title>Whole-Genome Sequences of 80 Environmental and Clinical Isolates of Burkholderia pseudomallei.</title>
        <authorList>
            <person name="Johnson S.L."/>
            <person name="Baker A.L."/>
            <person name="Chain P.S."/>
            <person name="Currie B.J."/>
            <person name="Daligault H.E."/>
            <person name="Davenport K.W."/>
            <person name="Davis C.B."/>
            <person name="Inglis T.J."/>
            <person name="Kaestli M."/>
            <person name="Koren S."/>
            <person name="Mayo M."/>
            <person name="Merritt A.J."/>
            <person name="Price E.P."/>
            <person name="Sarovich D.S."/>
            <person name="Warner J."/>
            <person name="Rosovitz M.J."/>
        </authorList>
    </citation>
    <scope>NUCLEOTIDE SEQUENCE [LARGE SCALE GENOMIC DNA]</scope>
    <source>
        <strain evidence="14">DSM 2030</strain>
    </source>
</reference>
<dbReference type="GO" id="GO:0009435">
    <property type="term" value="P:NAD+ biosynthetic process"/>
    <property type="evidence" value="ECO:0007669"/>
    <property type="project" value="UniProtKB-UniRule"/>
</dbReference>
<keyword evidence="9 11" id="KW-0520">NAD</keyword>
<dbReference type="NCBIfam" id="TIGR00125">
    <property type="entry name" value="cyt_tran_rel"/>
    <property type="match status" value="1"/>
</dbReference>
<name>A0A097AQM7_THEKI</name>
<evidence type="ECO:0000313" key="13">
    <source>
        <dbReference type="EMBL" id="AIS52110.1"/>
    </source>
</evidence>
<protein>
    <recommendedName>
        <fullName evidence="11">Probable nicotinate-nucleotide adenylyltransferase</fullName>
        <ecNumber evidence="11">2.7.7.18</ecNumber>
    </recommendedName>
    <alternativeName>
        <fullName evidence="11">Deamido-NAD(+) diphosphorylase</fullName>
    </alternativeName>
    <alternativeName>
        <fullName evidence="11">Deamido-NAD(+) pyrophosphorylase</fullName>
    </alternativeName>
    <alternativeName>
        <fullName evidence="11">Nicotinate mononucleotide adenylyltransferase</fullName>
        <shortName evidence="11">NaMN adenylyltransferase</shortName>
    </alternativeName>
</protein>
<dbReference type="STRING" id="2325.TKV_c09310"/>
<dbReference type="RefSeq" id="WP_049684912.1">
    <property type="nucleotide sequence ID" value="NZ_CP009170.1"/>
</dbReference>
<proteinExistence type="inferred from homology"/>
<dbReference type="EC" id="2.7.7.18" evidence="11"/>
<dbReference type="HAMAP" id="MF_00244">
    <property type="entry name" value="NaMN_adenylyltr"/>
    <property type="match status" value="1"/>
</dbReference>
<evidence type="ECO:0000256" key="3">
    <source>
        <dbReference type="ARBA" id="ARBA00009014"/>
    </source>
</evidence>
<dbReference type="eggNOG" id="COG1057">
    <property type="taxonomic scope" value="Bacteria"/>
</dbReference>
<evidence type="ECO:0000256" key="9">
    <source>
        <dbReference type="ARBA" id="ARBA00023027"/>
    </source>
</evidence>
<dbReference type="OrthoDB" id="5295945at2"/>
<evidence type="ECO:0000256" key="6">
    <source>
        <dbReference type="ARBA" id="ARBA00022695"/>
    </source>
</evidence>
<dbReference type="FunFam" id="3.40.50.620:FF:000039">
    <property type="entry name" value="Probable nicotinate-nucleotide adenylyltransferase"/>
    <property type="match status" value="1"/>
</dbReference>
<dbReference type="Proteomes" id="UP000029669">
    <property type="component" value="Chromosome"/>
</dbReference>
<dbReference type="KEGG" id="tki:TKV_c09310"/>
<accession>A0A097AQM7</accession>
<dbReference type="InterPro" id="IPR014729">
    <property type="entry name" value="Rossmann-like_a/b/a_fold"/>
</dbReference>
<evidence type="ECO:0000256" key="1">
    <source>
        <dbReference type="ARBA" id="ARBA00002324"/>
    </source>
</evidence>
<dbReference type="NCBIfam" id="TIGR00482">
    <property type="entry name" value="nicotinate (nicotinamide) nucleotide adenylyltransferase"/>
    <property type="match status" value="1"/>
</dbReference>
<dbReference type="GO" id="GO:0005524">
    <property type="term" value="F:ATP binding"/>
    <property type="evidence" value="ECO:0007669"/>
    <property type="project" value="UniProtKB-KW"/>
</dbReference>
<evidence type="ECO:0000256" key="2">
    <source>
        <dbReference type="ARBA" id="ARBA00005019"/>
    </source>
</evidence>
<dbReference type="Pfam" id="PF01467">
    <property type="entry name" value="CTP_transf_like"/>
    <property type="match status" value="1"/>
</dbReference>
<keyword evidence="7 11" id="KW-0547">Nucleotide-binding</keyword>
<dbReference type="AlphaFoldDB" id="A0A097AQM7"/>
<keyword evidence="4 11" id="KW-0662">Pyridine nucleotide biosynthesis</keyword>
<evidence type="ECO:0000259" key="12">
    <source>
        <dbReference type="Pfam" id="PF01467"/>
    </source>
</evidence>
<keyword evidence="6 11" id="KW-0548">Nucleotidyltransferase</keyword>
<dbReference type="GO" id="GO:0004515">
    <property type="term" value="F:nicotinate-nucleotide adenylyltransferase activity"/>
    <property type="evidence" value="ECO:0007669"/>
    <property type="project" value="UniProtKB-UniRule"/>
</dbReference>
<evidence type="ECO:0000313" key="14">
    <source>
        <dbReference type="Proteomes" id="UP000029669"/>
    </source>
</evidence>
<dbReference type="PANTHER" id="PTHR39321:SF3">
    <property type="entry name" value="PHOSPHOPANTETHEINE ADENYLYLTRANSFERASE"/>
    <property type="match status" value="1"/>
</dbReference>